<comment type="function">
    <text evidence="6">Regulates mitochondrial small subunit maturation by controlling 15S rRNA 5'-end processing. Localizes to the 5' precursor of the 15S rRNA in a position that is subsequently occupied by mS47 in the mature yeast mtSSU. Uses structure and sequence-specific RNA recognition, binding to a single-stranded region of the precursor and specifically recognizing bases -6 to -1. The exchange of Ccm1 for mS47 is coupled to the irreversible removal of precursor rRNA that is accompanied by conformational changes of the mitoribosomal proteins uS5m and mS26. These conformational changes signal completion of 5'-end rRNA processing through protection of the mature 5'-end of the 15S rRNA and stabilization of mS47. The removal of the 5' precursor together with the dissociation of Ccm1 may be catalyzed by the 5'-3' exoribonuclease Pet127. Involved in the specific removal of group I introns in mitochondrial encoded transcripts.</text>
</comment>
<evidence type="ECO:0000256" key="5">
    <source>
        <dbReference type="ARBA" id="ARBA00023187"/>
    </source>
</evidence>
<dbReference type="Proteomes" id="UP000189911">
    <property type="component" value="Chromosome B"/>
</dbReference>
<dbReference type="GO" id="GO:0031930">
    <property type="term" value="P:mitochondria-nucleus signaling pathway"/>
    <property type="evidence" value="ECO:0007669"/>
    <property type="project" value="TreeGrafter"/>
</dbReference>
<feature type="compositionally biased region" description="Polar residues" evidence="10">
    <location>
        <begin position="73"/>
        <end position="84"/>
    </location>
</feature>
<sequence>MQYNFSEKLISRHNTERSRKQNVVIQKIKYQCWSEMNPLITLRSGIAKYGIRESAIIAENGLYKARKSDTSCKENQTATRQNTKPILPKSENSHSKIHLVGKGSRFERLAVQEYLGPFSNHRFARHKLDSSYDVLHAKTNYIALEKLKRSDSSAPLLFNKSQQYVEEMIPLLVTLTPLEVSVGHSKRSFPNEVFTEIPPIADFGQHPKLFSPYVSSLAHSTFYYQKSSMLNGVIPKILRNLMHPSNIKCVQLRTVDVYNDVIFFFSQRNDYATCRELFSQMKLEGITPSTKTFNLMLRNVLKNSHIRKLRLPIIDALYYLRQMKHHGAEADSTTWVTCYSLLLEDLSRDVFLEKLIECKVPITPQLVLAALSSSSQSSSQVLQFLSTNSVPLNTKLFNFCLKKLLDEKKYDVAWAFMEHAHKNASFKINHESLNIFLRCFAESARLDLTLLTFNSAIQIYKVKANLQSFDMLFKALVRNGYTENFSLIMKYLENLRQQHTNGVQVFSYWIHKARAMAIFNIRKKVSEGSVEKAKGLLNNAVWDSKGMKWECWNNCNSSQRKVFRFLGCVPKSVKAEPKKVRFITGSVASAKKDRYRHRIRSVAVKNAMLKRLPYAEDRYSALKAELQGRGILE</sequence>
<comment type="similarity">
    <text evidence="2">Belongs to the CCM1 family.</text>
</comment>
<organism evidence="11 12">
    <name type="scientific">Lachancea nothofagi CBS 11611</name>
    <dbReference type="NCBI Taxonomy" id="1266666"/>
    <lineage>
        <taxon>Eukaryota</taxon>
        <taxon>Fungi</taxon>
        <taxon>Dikarya</taxon>
        <taxon>Ascomycota</taxon>
        <taxon>Saccharomycotina</taxon>
        <taxon>Saccharomycetes</taxon>
        <taxon>Saccharomycetales</taxon>
        <taxon>Saccharomycetaceae</taxon>
        <taxon>Lachancea</taxon>
    </lineage>
</organism>
<dbReference type="GO" id="GO:0006397">
    <property type="term" value="P:mRNA processing"/>
    <property type="evidence" value="ECO:0007669"/>
    <property type="project" value="UniProtKB-KW"/>
</dbReference>
<dbReference type="PROSITE" id="PS51375">
    <property type="entry name" value="PPR"/>
    <property type="match status" value="1"/>
</dbReference>
<dbReference type="Gene3D" id="1.25.40.10">
    <property type="entry name" value="Tetratricopeptide repeat domain"/>
    <property type="match status" value="2"/>
</dbReference>
<evidence type="ECO:0000256" key="2">
    <source>
        <dbReference type="ARBA" id="ARBA00006192"/>
    </source>
</evidence>
<reference evidence="12" key="1">
    <citation type="submission" date="2016-03" db="EMBL/GenBank/DDBJ databases">
        <authorList>
            <person name="Devillers Hugo."/>
        </authorList>
    </citation>
    <scope>NUCLEOTIDE SEQUENCE [LARGE SCALE GENOMIC DNA]</scope>
</reference>
<keyword evidence="4" id="KW-0677">Repeat</keyword>
<feature type="region of interest" description="Disordered" evidence="10">
    <location>
        <begin position="73"/>
        <end position="93"/>
    </location>
</feature>
<dbReference type="EMBL" id="LT598450">
    <property type="protein sequence ID" value="SCU81133.1"/>
    <property type="molecule type" value="Genomic_DNA"/>
</dbReference>
<dbReference type="PANTHER" id="PTHR47936">
    <property type="entry name" value="PPR_LONG DOMAIN-CONTAINING PROTEIN"/>
    <property type="match status" value="1"/>
</dbReference>
<evidence type="ECO:0000313" key="12">
    <source>
        <dbReference type="Proteomes" id="UP000189911"/>
    </source>
</evidence>
<evidence type="ECO:0000256" key="8">
    <source>
        <dbReference type="ARBA" id="ARBA00044527"/>
    </source>
</evidence>
<comment type="subcellular location">
    <subcellularLocation>
        <location evidence="1">Mitochondrion</location>
    </subcellularLocation>
</comment>
<evidence type="ECO:0000256" key="10">
    <source>
        <dbReference type="SAM" id="MobiDB-lite"/>
    </source>
</evidence>
<keyword evidence="12" id="KW-1185">Reference proteome</keyword>
<proteinExistence type="inferred from homology"/>
<dbReference type="InterPro" id="IPR002885">
    <property type="entry name" value="PPR_rpt"/>
</dbReference>
<name>A0A1G4IVQ3_9SACH</name>
<dbReference type="GO" id="GO:0005739">
    <property type="term" value="C:mitochondrion"/>
    <property type="evidence" value="ECO:0007669"/>
    <property type="project" value="UniProtKB-SubCell"/>
</dbReference>
<evidence type="ECO:0000256" key="1">
    <source>
        <dbReference type="ARBA" id="ARBA00004173"/>
    </source>
</evidence>
<feature type="repeat" description="PPR" evidence="9">
    <location>
        <begin position="254"/>
        <end position="288"/>
    </location>
</feature>
<dbReference type="GO" id="GO:0008380">
    <property type="term" value="P:RNA splicing"/>
    <property type="evidence" value="ECO:0007669"/>
    <property type="project" value="UniProtKB-KW"/>
</dbReference>
<evidence type="ECO:0000313" key="11">
    <source>
        <dbReference type="EMBL" id="SCU81133.1"/>
    </source>
</evidence>
<evidence type="ECO:0000256" key="3">
    <source>
        <dbReference type="ARBA" id="ARBA00022664"/>
    </source>
</evidence>
<dbReference type="AlphaFoldDB" id="A0A1G4IVQ3"/>
<accession>A0A1G4IVQ3</accession>
<keyword evidence="5" id="KW-0508">mRNA splicing</keyword>
<dbReference type="InterPro" id="IPR011990">
    <property type="entry name" value="TPR-like_helical_dom_sf"/>
</dbReference>
<evidence type="ECO:0000256" key="6">
    <source>
        <dbReference type="ARBA" id="ARBA00044493"/>
    </source>
</evidence>
<evidence type="ECO:0000256" key="4">
    <source>
        <dbReference type="ARBA" id="ARBA00022737"/>
    </source>
</evidence>
<gene>
    <name evidence="11" type="ORF">LANO_0B02102G</name>
</gene>
<protein>
    <recommendedName>
        <fullName evidence="8">Mitochondrial 15S rRNA processing factor CCM1</fullName>
    </recommendedName>
</protein>
<evidence type="ECO:0000256" key="7">
    <source>
        <dbReference type="ARBA" id="ARBA00044511"/>
    </source>
</evidence>
<evidence type="ECO:0000256" key="9">
    <source>
        <dbReference type="PROSITE-ProRule" id="PRU00708"/>
    </source>
</evidence>
<keyword evidence="3" id="KW-0507">mRNA processing</keyword>
<dbReference type="OrthoDB" id="185373at2759"/>
<dbReference type="PANTHER" id="PTHR47936:SF1">
    <property type="entry name" value="PENTATRICOPEPTIDE REPEAT-CONTAINING PROTEIN GUN1, CHLOROPLASTIC"/>
    <property type="match status" value="1"/>
</dbReference>
<comment type="subunit">
    <text evidence="7">Binds to mitochondrial small subunit 15S rRNA.</text>
</comment>